<keyword evidence="2" id="KW-1185">Reference proteome</keyword>
<dbReference type="AlphaFoldDB" id="A0A392U8W0"/>
<organism evidence="1 2">
    <name type="scientific">Trifolium medium</name>
    <dbReference type="NCBI Taxonomy" id="97028"/>
    <lineage>
        <taxon>Eukaryota</taxon>
        <taxon>Viridiplantae</taxon>
        <taxon>Streptophyta</taxon>
        <taxon>Embryophyta</taxon>
        <taxon>Tracheophyta</taxon>
        <taxon>Spermatophyta</taxon>
        <taxon>Magnoliopsida</taxon>
        <taxon>eudicotyledons</taxon>
        <taxon>Gunneridae</taxon>
        <taxon>Pentapetalae</taxon>
        <taxon>rosids</taxon>
        <taxon>fabids</taxon>
        <taxon>Fabales</taxon>
        <taxon>Fabaceae</taxon>
        <taxon>Papilionoideae</taxon>
        <taxon>50 kb inversion clade</taxon>
        <taxon>NPAAA clade</taxon>
        <taxon>Hologalegina</taxon>
        <taxon>IRL clade</taxon>
        <taxon>Trifolieae</taxon>
        <taxon>Trifolium</taxon>
    </lineage>
</organism>
<evidence type="ECO:0000313" key="2">
    <source>
        <dbReference type="Proteomes" id="UP000265520"/>
    </source>
</evidence>
<comment type="caution">
    <text evidence="1">The sequence shown here is derived from an EMBL/GenBank/DDBJ whole genome shotgun (WGS) entry which is preliminary data.</text>
</comment>
<evidence type="ECO:0000313" key="1">
    <source>
        <dbReference type="EMBL" id="MCI69234.1"/>
    </source>
</evidence>
<dbReference type="EMBL" id="LXQA010751747">
    <property type="protein sequence ID" value="MCI69234.1"/>
    <property type="molecule type" value="Genomic_DNA"/>
</dbReference>
<accession>A0A392U8W0</accession>
<sequence>MRRRFSCAWRRVPPPFRSLFALPDSSLCVGSISV</sequence>
<name>A0A392U8W0_9FABA</name>
<reference evidence="1 2" key="1">
    <citation type="journal article" date="2018" name="Front. Plant Sci.">
        <title>Red Clover (Trifolium pratense) and Zigzag Clover (T. medium) - A Picture of Genomic Similarities and Differences.</title>
        <authorList>
            <person name="Dluhosova J."/>
            <person name="Istvanek J."/>
            <person name="Nedelnik J."/>
            <person name="Repkova J."/>
        </authorList>
    </citation>
    <scope>NUCLEOTIDE SEQUENCE [LARGE SCALE GENOMIC DNA]</scope>
    <source>
        <strain evidence="2">cv. 10/8</strain>
        <tissue evidence="1">Leaf</tissue>
    </source>
</reference>
<proteinExistence type="predicted"/>
<dbReference type="Proteomes" id="UP000265520">
    <property type="component" value="Unassembled WGS sequence"/>
</dbReference>
<protein>
    <submittedName>
        <fullName evidence="1">Uncharacterized protein</fullName>
    </submittedName>
</protein>
<feature type="non-terminal residue" evidence="1">
    <location>
        <position position="34"/>
    </location>
</feature>